<keyword evidence="3" id="KW-1185">Reference proteome</keyword>
<proteinExistence type="predicted"/>
<keyword evidence="1" id="KW-0732">Signal</keyword>
<feature type="chain" id="PRO_5005550796" evidence="1">
    <location>
        <begin position="18"/>
        <end position="107"/>
    </location>
</feature>
<evidence type="ECO:0000256" key="1">
    <source>
        <dbReference type="SAM" id="SignalP"/>
    </source>
</evidence>
<dbReference type="AlphaFoldDB" id="A0A0L0VZD9"/>
<feature type="signal peptide" evidence="1">
    <location>
        <begin position="1"/>
        <end position="17"/>
    </location>
</feature>
<gene>
    <name evidence="2" type="ORF">PSTG_02128</name>
</gene>
<sequence>MQFLALVTLLLVAPITTAPTDSYGPQQKQEVFSIRPSILEMLDLWGGDGYSGGYIGGPGYRGGAFGRTPADYMASSTRIDPVALAAATSSHATGVQISQSSHYFQPA</sequence>
<reference evidence="3" key="1">
    <citation type="submission" date="2014-03" db="EMBL/GenBank/DDBJ databases">
        <title>The Genome Sequence of Puccinia striiformis f. sp. tritici PST-78.</title>
        <authorList>
            <consortium name="The Broad Institute Genome Sequencing Platform"/>
            <person name="Cuomo C."/>
            <person name="Hulbert S."/>
            <person name="Chen X."/>
            <person name="Walker B."/>
            <person name="Young S.K."/>
            <person name="Zeng Q."/>
            <person name="Gargeya S."/>
            <person name="Fitzgerald M."/>
            <person name="Haas B."/>
            <person name="Abouelleil A."/>
            <person name="Alvarado L."/>
            <person name="Arachchi H.M."/>
            <person name="Berlin A.M."/>
            <person name="Chapman S.B."/>
            <person name="Goldberg J."/>
            <person name="Griggs A."/>
            <person name="Gujja S."/>
            <person name="Hansen M."/>
            <person name="Howarth C."/>
            <person name="Imamovic A."/>
            <person name="Larimer J."/>
            <person name="McCowan C."/>
            <person name="Montmayeur A."/>
            <person name="Murphy C."/>
            <person name="Neiman D."/>
            <person name="Pearson M."/>
            <person name="Priest M."/>
            <person name="Roberts A."/>
            <person name="Saif S."/>
            <person name="Shea T."/>
            <person name="Sisk P."/>
            <person name="Sykes S."/>
            <person name="Wortman J."/>
            <person name="Nusbaum C."/>
            <person name="Birren B."/>
        </authorList>
    </citation>
    <scope>NUCLEOTIDE SEQUENCE [LARGE SCALE GENOMIC DNA]</scope>
    <source>
        <strain evidence="3">race PST-78</strain>
    </source>
</reference>
<evidence type="ECO:0000313" key="2">
    <source>
        <dbReference type="EMBL" id="KNF04641.1"/>
    </source>
</evidence>
<name>A0A0L0VZD9_9BASI</name>
<protein>
    <submittedName>
        <fullName evidence="2">Uncharacterized protein</fullName>
    </submittedName>
</protein>
<dbReference type="Proteomes" id="UP000054564">
    <property type="component" value="Unassembled WGS sequence"/>
</dbReference>
<evidence type="ECO:0000313" key="3">
    <source>
        <dbReference type="Proteomes" id="UP000054564"/>
    </source>
</evidence>
<accession>A0A0L0VZD9</accession>
<comment type="caution">
    <text evidence="2">The sequence shown here is derived from an EMBL/GenBank/DDBJ whole genome shotgun (WGS) entry which is preliminary data.</text>
</comment>
<organism evidence="2 3">
    <name type="scientific">Puccinia striiformis f. sp. tritici PST-78</name>
    <dbReference type="NCBI Taxonomy" id="1165861"/>
    <lineage>
        <taxon>Eukaryota</taxon>
        <taxon>Fungi</taxon>
        <taxon>Dikarya</taxon>
        <taxon>Basidiomycota</taxon>
        <taxon>Pucciniomycotina</taxon>
        <taxon>Pucciniomycetes</taxon>
        <taxon>Pucciniales</taxon>
        <taxon>Pucciniaceae</taxon>
        <taxon>Puccinia</taxon>
    </lineage>
</organism>
<dbReference type="EMBL" id="AJIL01000011">
    <property type="protein sequence ID" value="KNF04641.1"/>
    <property type="molecule type" value="Genomic_DNA"/>
</dbReference>